<keyword evidence="8" id="KW-0067">ATP-binding</keyword>
<dbReference type="FunFam" id="3.40.50.300:FF:000169">
    <property type="entry name" value="ABC transporter C family member 3"/>
    <property type="match status" value="1"/>
</dbReference>
<dbReference type="PANTHER" id="PTHR24223">
    <property type="entry name" value="ATP-BINDING CASSETTE SUB-FAMILY C"/>
    <property type="match status" value="1"/>
</dbReference>
<dbReference type="GO" id="GO:0005524">
    <property type="term" value="F:ATP binding"/>
    <property type="evidence" value="ECO:0007669"/>
    <property type="project" value="UniProtKB-KW"/>
</dbReference>
<evidence type="ECO:0000256" key="12">
    <source>
        <dbReference type="ARBA" id="ARBA00034018"/>
    </source>
</evidence>
<keyword evidence="11 13" id="KW-0472">Membrane</keyword>
<comment type="similarity">
    <text evidence="2">Belongs to the ABC transporter superfamily. ABCC family. Conjugate transporter (TC 3.A.1.208) subfamily.</text>
</comment>
<comment type="subcellular location">
    <subcellularLocation>
        <location evidence="1">Membrane</location>
        <topology evidence="1">Multi-pass membrane protein</topology>
    </subcellularLocation>
</comment>
<evidence type="ECO:0000256" key="4">
    <source>
        <dbReference type="ARBA" id="ARBA00022448"/>
    </source>
</evidence>
<evidence type="ECO:0000259" key="14">
    <source>
        <dbReference type="PROSITE" id="PS50893"/>
    </source>
</evidence>
<feature type="transmembrane region" description="Helical" evidence="13">
    <location>
        <begin position="323"/>
        <end position="344"/>
    </location>
</feature>
<evidence type="ECO:0000256" key="5">
    <source>
        <dbReference type="ARBA" id="ARBA00022692"/>
    </source>
</evidence>
<evidence type="ECO:0000256" key="7">
    <source>
        <dbReference type="ARBA" id="ARBA00022741"/>
    </source>
</evidence>
<dbReference type="PROSITE" id="PS50893">
    <property type="entry name" value="ABC_TRANSPORTER_2"/>
    <property type="match status" value="2"/>
</dbReference>
<dbReference type="GO" id="GO:0016887">
    <property type="term" value="F:ATP hydrolysis activity"/>
    <property type="evidence" value="ECO:0007669"/>
    <property type="project" value="InterPro"/>
</dbReference>
<feature type="transmembrane region" description="Helical" evidence="13">
    <location>
        <begin position="1001"/>
        <end position="1025"/>
    </location>
</feature>
<dbReference type="InterPro" id="IPR050173">
    <property type="entry name" value="ABC_transporter_C-like"/>
</dbReference>
<dbReference type="Pfam" id="PF00664">
    <property type="entry name" value="ABC_membrane"/>
    <property type="match status" value="2"/>
</dbReference>
<organism evidence="16 17">
    <name type="scientific">Olea europaea subsp. europaea</name>
    <dbReference type="NCBI Taxonomy" id="158383"/>
    <lineage>
        <taxon>Eukaryota</taxon>
        <taxon>Viridiplantae</taxon>
        <taxon>Streptophyta</taxon>
        <taxon>Embryophyta</taxon>
        <taxon>Tracheophyta</taxon>
        <taxon>Spermatophyta</taxon>
        <taxon>Magnoliopsida</taxon>
        <taxon>eudicotyledons</taxon>
        <taxon>Gunneridae</taxon>
        <taxon>Pentapetalae</taxon>
        <taxon>asterids</taxon>
        <taxon>lamiids</taxon>
        <taxon>Lamiales</taxon>
        <taxon>Oleaceae</taxon>
        <taxon>Oleeae</taxon>
        <taxon>Olea</taxon>
    </lineage>
</organism>
<keyword evidence="4" id="KW-0813">Transport</keyword>
<dbReference type="InterPro" id="IPR003593">
    <property type="entry name" value="AAA+_ATPase"/>
</dbReference>
<evidence type="ECO:0000256" key="10">
    <source>
        <dbReference type="ARBA" id="ARBA00022989"/>
    </source>
</evidence>
<dbReference type="SMART" id="SM00382">
    <property type="entry name" value="AAA"/>
    <property type="match status" value="2"/>
</dbReference>
<dbReference type="FunFam" id="1.20.1560.10:FF:000002">
    <property type="entry name" value="ABC transporter C family member 5"/>
    <property type="match status" value="1"/>
</dbReference>
<feature type="transmembrane region" description="Helical" evidence="13">
    <location>
        <begin position="282"/>
        <end position="303"/>
    </location>
</feature>
<dbReference type="GO" id="GO:0008559">
    <property type="term" value="F:ABC-type xenobiotic transporter activity"/>
    <property type="evidence" value="ECO:0007669"/>
    <property type="project" value="UniProtKB-EC"/>
</dbReference>
<dbReference type="OrthoDB" id="6500128at2759"/>
<dbReference type="CDD" id="cd18579">
    <property type="entry name" value="ABC_6TM_ABCC_D1"/>
    <property type="match status" value="1"/>
</dbReference>
<dbReference type="InterPro" id="IPR027417">
    <property type="entry name" value="P-loop_NTPase"/>
</dbReference>
<dbReference type="EC" id="7.6.2.2" evidence="3"/>
<feature type="transmembrane region" description="Helical" evidence="13">
    <location>
        <begin position="400"/>
        <end position="421"/>
    </location>
</feature>
<dbReference type="InterPro" id="IPR003439">
    <property type="entry name" value="ABC_transporter-like_ATP-bd"/>
</dbReference>
<dbReference type="InterPro" id="IPR044746">
    <property type="entry name" value="ABCC_6TM_D1"/>
</dbReference>
<dbReference type="PROSITE" id="PS50929">
    <property type="entry name" value="ABC_TM1F"/>
    <property type="match status" value="2"/>
</dbReference>
<feature type="transmembrane region" description="Helical" evidence="13">
    <location>
        <begin position="154"/>
        <end position="172"/>
    </location>
</feature>
<feature type="domain" description="ABC transmembrane type-1" evidence="15">
    <location>
        <begin position="898"/>
        <end position="1173"/>
    </location>
</feature>
<evidence type="ECO:0000313" key="16">
    <source>
        <dbReference type="EMBL" id="CAA2995661.1"/>
    </source>
</evidence>
<feature type="domain" description="ABC transporter" evidence="14">
    <location>
        <begin position="598"/>
        <end position="821"/>
    </location>
</feature>
<dbReference type="PROSITE" id="PS00211">
    <property type="entry name" value="ABC_TRANSPORTER_1"/>
    <property type="match status" value="1"/>
</dbReference>
<dbReference type="InterPro" id="IPR036640">
    <property type="entry name" value="ABC1_TM_sf"/>
</dbReference>
<dbReference type="SUPFAM" id="SSF52540">
    <property type="entry name" value="P-loop containing nucleoside triphosphate hydrolases"/>
    <property type="match status" value="2"/>
</dbReference>
<comment type="catalytic activity">
    <reaction evidence="12">
        <text>ATP + H2O + xenobioticSide 1 = ADP + phosphate + xenobioticSide 2.</text>
        <dbReference type="EC" id="7.6.2.2"/>
    </reaction>
</comment>
<dbReference type="Gramene" id="OE9A099701T1">
    <property type="protein sequence ID" value="OE9A099701C1"/>
    <property type="gene ID" value="OE9A099701"/>
</dbReference>
<name>A0A8S0SRB5_OLEEU</name>
<feature type="transmembrane region" description="Helical" evidence="13">
    <location>
        <begin position="68"/>
        <end position="87"/>
    </location>
</feature>
<feature type="transmembrane region" description="Helical" evidence="13">
    <location>
        <begin position="30"/>
        <end position="48"/>
    </location>
</feature>
<feature type="transmembrane region" description="Helical" evidence="13">
    <location>
        <begin position="1031"/>
        <end position="1049"/>
    </location>
</feature>
<feature type="transmembrane region" description="Helical" evidence="13">
    <location>
        <begin position="99"/>
        <end position="118"/>
    </location>
</feature>
<dbReference type="FunFam" id="1.20.1560.10:FF:000003">
    <property type="entry name" value="ABC transporter C family member 10"/>
    <property type="match status" value="1"/>
</dbReference>
<evidence type="ECO:0000259" key="15">
    <source>
        <dbReference type="PROSITE" id="PS50929"/>
    </source>
</evidence>
<keyword evidence="17" id="KW-1185">Reference proteome</keyword>
<keyword evidence="5 13" id="KW-0812">Transmembrane</keyword>
<reference evidence="16 17" key="1">
    <citation type="submission" date="2019-12" db="EMBL/GenBank/DDBJ databases">
        <authorList>
            <person name="Alioto T."/>
            <person name="Alioto T."/>
            <person name="Gomez Garrido J."/>
        </authorList>
    </citation>
    <scope>NUCLEOTIDE SEQUENCE [LARGE SCALE GENOMIC DNA]</scope>
</reference>
<feature type="transmembrane region" description="Helical" evidence="13">
    <location>
        <begin position="427"/>
        <end position="444"/>
    </location>
</feature>
<feature type="transmembrane region" description="Helical" evidence="13">
    <location>
        <begin position="893"/>
        <end position="919"/>
    </location>
</feature>
<dbReference type="CDD" id="cd18580">
    <property type="entry name" value="ABC_6TM_ABCC_D2"/>
    <property type="match status" value="1"/>
</dbReference>
<dbReference type="SUPFAM" id="SSF90123">
    <property type="entry name" value="ABC transporter transmembrane region"/>
    <property type="match status" value="2"/>
</dbReference>
<protein>
    <recommendedName>
        <fullName evidence="3">ABC-type xenobiotic transporter</fullName>
        <ecNumber evidence="3">7.6.2.2</ecNumber>
    </recommendedName>
</protein>
<keyword evidence="7" id="KW-0547">Nucleotide-binding</keyword>
<feature type="domain" description="ABC transmembrane type-1" evidence="15">
    <location>
        <begin position="283"/>
        <end position="564"/>
    </location>
</feature>
<sequence>MASSGGSLGLFSWICEEEFNLNSLCTQRTIIDFMNLLMVCVYYFILIVGSQWKNNIRQRRRDCINKTILICCVLASLGYLGAGLYNGIAKDNGFSHQNWLSYLVRGLIWITITISVLIQGSKWIAVLKSAWWIVYFLLISAVNIENLVESHDIQILEIAPWIVNLLLFLYGLRFLHGVVFHPNSDNSLLEPLVHEVFDKSQINVGEVSFLSRLSFSWMNSLLRLGYHKSLVLDDIPCLGSEDEAVLAYEKFNHEWNSLQGEGLDNSEYFVLWAIVRIYWKDMVFAGICALIRTIAVVVAPLLLYAFVNHSNSETKNLYEGILLVGYLVVAKVFESLSYRHFFFYSRRIGMRMRSALMVAVYKKQLKLSSVGRGRHSTGEIVNYIAVDAYRMGEFPMWFHLGWTCGLQIFLGVAVLFVVVGLGVLPGLVPFLICGILNVPFAKILQKCQTEFMIAQDKRLRSMSEILNNMKIIKLQSWEEKFKSLLESFRGLEFKWLAESQYKKTYNTVLYWMAPTIVSSVIFFGCVLFRSAPFDASTIFTVLAALRTMSEPVRVIPEALSILIQVNVSFKRINLFLLEDELEEVDLLRRYSGYLSDSIRIQQGEFSWDTESATPTLRNISLEVRPGQKIAVCGPVGAGKSSLLYAILGEIPKRSGIVNVFGSVAYVSQASWIQSGTIRDNILFGKPMDKTKYEEAIRVSALDKDIDSFDYGDLTEIGQRGLNLSGGQKQRVQLARAVYNDADIYLLDDPFSAVDAHTAATLFNECVKTALKKKIVVLVTHQVEFLAEVDNILVMEDGQVIQSGSYKELLMAGSTFEKLVHAHRNARSTFDTSSSANKQESTMGQANKSFISKEESEGEISTNLGVQLTEEEEKEIGDVGWKTFFDYVSIAKGLNFLCLTTISQTGFIVLQAAASFWLAFAIQIPKICSVVVVGIYTVVSLLSALFVYLRSLFVVHLGLKASQAFFSGFTNSIFNAPMLFFDSTPVGRILTRASSDLSVLDFDIPFAFVFVMAAVLELLATIGIMASVTWQVLFVGIFATVASKYVQGYYQPSARELMRINGTTKAPVMNYASETALGVATIRAFTMVDKFSENYLKLIDTDAKVFFFSNAAQEWLVLRTETLQNLTLFTAACFLVLTPKGYIAPGLVGLSLSYAFALTGTQVFLTRWYSSLLNYIVSVERIKQFMHIPPEPPAIVDDKRPPTSWPSKGRIDLVDLKIRYRPNAPIVLKGITCTFSEGTRVGVVGRTGSGKTTLISALFRLVEPYSGQIIIDGIDICSIGLRDLRLKLSIIPQEPTLFKGSIRTNLDPLGLHSDDEIWKALEKCQLKDTIIRLPNLLDSSVSDEGENWSMGQRQLFCLGRVLLKRNRILVLDEATASIDSATDAILQKIIREEFANCTVITVAHRVPTVIDSDMVMLLSFGKLVEYDEPSKLMEINSSFSKLVAEYWSSCRMESQPIS</sequence>
<keyword evidence="9" id="KW-1278">Translocase</keyword>
<feature type="transmembrane region" description="Helical" evidence="13">
    <location>
        <begin position="926"/>
        <end position="948"/>
    </location>
</feature>
<evidence type="ECO:0000256" key="3">
    <source>
        <dbReference type="ARBA" id="ARBA00012191"/>
    </source>
</evidence>
<dbReference type="InterPro" id="IPR011527">
    <property type="entry name" value="ABC1_TM_dom"/>
</dbReference>
<evidence type="ECO:0000256" key="2">
    <source>
        <dbReference type="ARBA" id="ARBA00009726"/>
    </source>
</evidence>
<evidence type="ECO:0000256" key="11">
    <source>
        <dbReference type="ARBA" id="ARBA00023136"/>
    </source>
</evidence>
<dbReference type="InterPro" id="IPR017871">
    <property type="entry name" value="ABC_transporter-like_CS"/>
</dbReference>
<feature type="transmembrane region" description="Helical" evidence="13">
    <location>
        <begin position="130"/>
        <end position="148"/>
    </location>
</feature>
<dbReference type="CDD" id="cd03250">
    <property type="entry name" value="ABCC_MRP_domain1"/>
    <property type="match status" value="1"/>
</dbReference>
<dbReference type="EMBL" id="CACTIH010005505">
    <property type="protein sequence ID" value="CAA2995661.1"/>
    <property type="molecule type" value="Genomic_DNA"/>
</dbReference>
<evidence type="ECO:0000256" key="9">
    <source>
        <dbReference type="ARBA" id="ARBA00022967"/>
    </source>
</evidence>
<accession>A0A8S0SRB5</accession>
<dbReference type="Pfam" id="PF00005">
    <property type="entry name" value="ABC_tran"/>
    <property type="match status" value="2"/>
</dbReference>
<dbReference type="Gene3D" id="1.20.1560.10">
    <property type="entry name" value="ABC transporter type 1, transmembrane domain"/>
    <property type="match status" value="2"/>
</dbReference>
<keyword evidence="6" id="KW-0677">Repeat</keyword>
<dbReference type="PANTHER" id="PTHR24223:SF108">
    <property type="entry name" value="ABC TRANSPORTER C FAMILY MEMBER 8"/>
    <property type="match status" value="1"/>
</dbReference>
<feature type="domain" description="ABC transporter" evidence="14">
    <location>
        <begin position="1210"/>
        <end position="1444"/>
    </location>
</feature>
<keyword evidence="10 13" id="KW-1133">Transmembrane helix</keyword>
<evidence type="ECO:0000256" key="8">
    <source>
        <dbReference type="ARBA" id="ARBA00022840"/>
    </source>
</evidence>
<dbReference type="Proteomes" id="UP000594638">
    <property type="component" value="Unassembled WGS sequence"/>
</dbReference>
<evidence type="ECO:0000313" key="17">
    <source>
        <dbReference type="Proteomes" id="UP000594638"/>
    </source>
</evidence>
<evidence type="ECO:0000256" key="6">
    <source>
        <dbReference type="ARBA" id="ARBA00022737"/>
    </source>
</evidence>
<comment type="caution">
    <text evidence="16">The sequence shown here is derived from an EMBL/GenBank/DDBJ whole genome shotgun (WGS) entry which is preliminary data.</text>
</comment>
<dbReference type="FunFam" id="3.40.50.300:FF:001405">
    <property type="entry name" value="Multidrug resistance protein associated1"/>
    <property type="match status" value="1"/>
</dbReference>
<dbReference type="GO" id="GO:0016020">
    <property type="term" value="C:membrane"/>
    <property type="evidence" value="ECO:0007669"/>
    <property type="project" value="UniProtKB-SubCell"/>
</dbReference>
<gene>
    <name evidence="16" type="ORF">OLEA9_A099701</name>
</gene>
<evidence type="ECO:0000256" key="13">
    <source>
        <dbReference type="SAM" id="Phobius"/>
    </source>
</evidence>
<dbReference type="Gene3D" id="3.40.50.300">
    <property type="entry name" value="P-loop containing nucleotide triphosphate hydrolases"/>
    <property type="match status" value="2"/>
</dbReference>
<proteinExistence type="inferred from homology"/>
<feature type="transmembrane region" description="Helical" evidence="13">
    <location>
        <begin position="508"/>
        <end position="529"/>
    </location>
</feature>
<dbReference type="InterPro" id="IPR044726">
    <property type="entry name" value="ABCC_6TM_D2"/>
</dbReference>
<evidence type="ECO:0000256" key="1">
    <source>
        <dbReference type="ARBA" id="ARBA00004141"/>
    </source>
</evidence>
<dbReference type="CDD" id="cd03244">
    <property type="entry name" value="ABCC_MRP_domain2"/>
    <property type="match status" value="1"/>
</dbReference>